<keyword evidence="7" id="KW-0238">DNA-binding</keyword>
<keyword evidence="12" id="KW-1185">Reference proteome</keyword>
<evidence type="ECO:0000256" key="8">
    <source>
        <dbReference type="ARBA" id="ARBA00047942"/>
    </source>
</evidence>
<evidence type="ECO:0000259" key="10">
    <source>
        <dbReference type="Pfam" id="PF02384"/>
    </source>
</evidence>
<evidence type="ECO:0000256" key="7">
    <source>
        <dbReference type="ARBA" id="ARBA00023125"/>
    </source>
</evidence>
<dbReference type="EMBL" id="VUMM01000001">
    <property type="protein sequence ID" value="MSS00602.1"/>
    <property type="molecule type" value="Genomic_DNA"/>
</dbReference>
<dbReference type="GO" id="GO:0032259">
    <property type="term" value="P:methylation"/>
    <property type="evidence" value="ECO:0007669"/>
    <property type="project" value="UniProtKB-KW"/>
</dbReference>
<evidence type="ECO:0000256" key="1">
    <source>
        <dbReference type="ARBA" id="ARBA00010923"/>
    </source>
</evidence>
<dbReference type="InterPro" id="IPR051537">
    <property type="entry name" value="DNA_Adenine_Mtase"/>
</dbReference>
<evidence type="ECO:0000256" key="6">
    <source>
        <dbReference type="ARBA" id="ARBA00022747"/>
    </source>
</evidence>
<protein>
    <recommendedName>
        <fullName evidence="2">site-specific DNA-methyltransferase (adenine-specific)</fullName>
        <ecNumber evidence="2">2.1.1.72</ecNumber>
    </recommendedName>
</protein>
<dbReference type="InterPro" id="IPR003356">
    <property type="entry name" value="DNA_methylase_A-5"/>
</dbReference>
<keyword evidence="4" id="KW-0808">Transferase</keyword>
<dbReference type="Proteomes" id="UP000470082">
    <property type="component" value="Unassembled WGS sequence"/>
</dbReference>
<keyword evidence="5" id="KW-0949">S-adenosyl-L-methionine</keyword>
<dbReference type="InterPro" id="IPR029063">
    <property type="entry name" value="SAM-dependent_MTases_sf"/>
</dbReference>
<evidence type="ECO:0000256" key="3">
    <source>
        <dbReference type="ARBA" id="ARBA00022603"/>
    </source>
</evidence>
<proteinExistence type="inferred from homology"/>
<keyword evidence="6" id="KW-0680">Restriction system</keyword>
<dbReference type="EC" id="2.1.1.72" evidence="2"/>
<evidence type="ECO:0000313" key="12">
    <source>
        <dbReference type="Proteomes" id="UP000470082"/>
    </source>
</evidence>
<sequence length="584" mass="67465">MVIDNQIGGSMLYRTYDELTEKERMELRSLRNQVSFCLKGEEKKNRVAIHLALYLMYKYGNTNDCVSYKEIFDEENYDIKAILDEYFNENIWNELCSRGNQFSAEAFFNASFMPEDYDPMNGNFNTPSSIIKLANRILSVEDGETVAEFCCNKGDFLISNCFAEKKCKYIGYDLSTESCAIAKIKSALLDHSFKIVQKNVLDLDFEFEHDKVFSDFPLGFRLNKYNKDNMITEYNKLFGTDFTNMSDSWLFVLSVLSTLSKKGRAACIMVNGPLSNAIDNKIREFLIKNNYIEAIVALPAMMFDYTGISSALIVLNKYKSDEKVKFVDASKLYVKGRRQNVFSKENVDEIINIYENESQYSKFIEYERLVEENYSLNIKRYLKEEVKFENLTKIDDVLISVRRGATYSAAQLDQISSTEETKYQYLMLGNIKNGMIDDNLPYITEINKKYEKFCLNHHNIVISKNGKPFKVAVVENLDERKILANGNLYILELDEEKINPYYLKAYFESEYGSAALNAIAIGSTIPNIPLKDLKELKIPCPALEEQEKIALKYAALEDEIRMLNIKLERAYSKLKEVFISESED</sequence>
<name>A0A7X2T2P9_9FIRM</name>
<dbReference type="PANTHER" id="PTHR42933:SF1">
    <property type="entry name" value="SITE-SPECIFIC DNA-METHYLTRANSFERASE (ADENINE-SPECIFIC)"/>
    <property type="match status" value="1"/>
</dbReference>
<evidence type="ECO:0000256" key="4">
    <source>
        <dbReference type="ARBA" id="ARBA00022679"/>
    </source>
</evidence>
<evidence type="ECO:0000259" key="9">
    <source>
        <dbReference type="Pfam" id="PF01420"/>
    </source>
</evidence>
<dbReference type="RefSeq" id="WP_154459076.1">
    <property type="nucleotide sequence ID" value="NZ_VUMM01000001.1"/>
</dbReference>
<organism evidence="11 12">
    <name type="scientific">Floccifex porci</name>
    <dbReference type="NCBI Taxonomy" id="2606629"/>
    <lineage>
        <taxon>Bacteria</taxon>
        <taxon>Bacillati</taxon>
        <taxon>Bacillota</taxon>
        <taxon>Erysipelotrichia</taxon>
        <taxon>Erysipelotrichales</taxon>
        <taxon>Erysipelotrichaceae</taxon>
        <taxon>Floccifex</taxon>
    </lineage>
</organism>
<dbReference type="Pfam" id="PF01420">
    <property type="entry name" value="Methylase_S"/>
    <property type="match status" value="1"/>
</dbReference>
<dbReference type="Pfam" id="PF02384">
    <property type="entry name" value="N6_Mtase"/>
    <property type="match status" value="1"/>
</dbReference>
<dbReference type="SUPFAM" id="SSF53335">
    <property type="entry name" value="S-adenosyl-L-methionine-dependent methyltransferases"/>
    <property type="match status" value="1"/>
</dbReference>
<comment type="similarity">
    <text evidence="1">Belongs to the type-I restriction system S methylase family.</text>
</comment>
<evidence type="ECO:0000256" key="5">
    <source>
        <dbReference type="ARBA" id="ARBA00022691"/>
    </source>
</evidence>
<dbReference type="InterPro" id="IPR044946">
    <property type="entry name" value="Restrct_endonuc_typeI_TRD_sf"/>
</dbReference>
<evidence type="ECO:0000256" key="2">
    <source>
        <dbReference type="ARBA" id="ARBA00011900"/>
    </source>
</evidence>
<dbReference type="GO" id="GO:0008170">
    <property type="term" value="F:N-methyltransferase activity"/>
    <property type="evidence" value="ECO:0007669"/>
    <property type="project" value="InterPro"/>
</dbReference>
<dbReference type="AlphaFoldDB" id="A0A7X2T2P9"/>
<feature type="domain" description="DNA methylase adenine-specific" evidence="10">
    <location>
        <begin position="121"/>
        <end position="385"/>
    </location>
</feature>
<dbReference type="GO" id="GO:0009307">
    <property type="term" value="P:DNA restriction-modification system"/>
    <property type="evidence" value="ECO:0007669"/>
    <property type="project" value="UniProtKB-KW"/>
</dbReference>
<gene>
    <name evidence="11" type="ORF">FYJ50_00475</name>
</gene>
<dbReference type="Gene3D" id="3.40.50.150">
    <property type="entry name" value="Vaccinia Virus protein VP39"/>
    <property type="match status" value="1"/>
</dbReference>
<reference evidence="11 12" key="1">
    <citation type="submission" date="2019-08" db="EMBL/GenBank/DDBJ databases">
        <title>In-depth cultivation of the pig gut microbiome towards novel bacterial diversity and tailored functional studies.</title>
        <authorList>
            <person name="Wylensek D."/>
            <person name="Hitch T.C.A."/>
            <person name="Clavel T."/>
        </authorList>
    </citation>
    <scope>NUCLEOTIDE SEQUENCE [LARGE SCALE GENOMIC DNA]</scope>
    <source>
        <strain evidence="11 12">LKV-178-WT-2G</strain>
    </source>
</reference>
<dbReference type="PANTHER" id="PTHR42933">
    <property type="entry name" value="SLR6095 PROTEIN"/>
    <property type="match status" value="1"/>
</dbReference>
<dbReference type="SUPFAM" id="SSF116734">
    <property type="entry name" value="DNA methylase specificity domain"/>
    <property type="match status" value="1"/>
</dbReference>
<accession>A0A7X2T2P9</accession>
<feature type="domain" description="Type I restriction modification DNA specificity" evidence="9">
    <location>
        <begin position="393"/>
        <end position="558"/>
    </location>
</feature>
<dbReference type="GO" id="GO:0003677">
    <property type="term" value="F:DNA binding"/>
    <property type="evidence" value="ECO:0007669"/>
    <property type="project" value="UniProtKB-KW"/>
</dbReference>
<keyword evidence="3 11" id="KW-0489">Methyltransferase</keyword>
<dbReference type="Gene3D" id="3.90.220.20">
    <property type="entry name" value="DNA methylase specificity domains"/>
    <property type="match status" value="1"/>
</dbReference>
<dbReference type="InterPro" id="IPR000055">
    <property type="entry name" value="Restrct_endonuc_typeI_TRD"/>
</dbReference>
<comment type="caution">
    <text evidence="11">The sequence shown here is derived from an EMBL/GenBank/DDBJ whole genome shotgun (WGS) entry which is preliminary data.</text>
</comment>
<evidence type="ECO:0000313" key="11">
    <source>
        <dbReference type="EMBL" id="MSS00602.1"/>
    </source>
</evidence>
<comment type="catalytic activity">
    <reaction evidence="8">
        <text>a 2'-deoxyadenosine in DNA + S-adenosyl-L-methionine = an N(6)-methyl-2'-deoxyadenosine in DNA + S-adenosyl-L-homocysteine + H(+)</text>
        <dbReference type="Rhea" id="RHEA:15197"/>
        <dbReference type="Rhea" id="RHEA-COMP:12418"/>
        <dbReference type="Rhea" id="RHEA-COMP:12419"/>
        <dbReference type="ChEBI" id="CHEBI:15378"/>
        <dbReference type="ChEBI" id="CHEBI:57856"/>
        <dbReference type="ChEBI" id="CHEBI:59789"/>
        <dbReference type="ChEBI" id="CHEBI:90615"/>
        <dbReference type="ChEBI" id="CHEBI:90616"/>
        <dbReference type="EC" id="2.1.1.72"/>
    </reaction>
</comment>
<dbReference type="GO" id="GO:0009007">
    <property type="term" value="F:site-specific DNA-methyltransferase (adenine-specific) activity"/>
    <property type="evidence" value="ECO:0007669"/>
    <property type="project" value="UniProtKB-EC"/>
</dbReference>